<name>A0A0F8Z605_9ZZZZ</name>
<protein>
    <submittedName>
        <fullName evidence="2">Uncharacterized protein</fullName>
    </submittedName>
</protein>
<evidence type="ECO:0000313" key="2">
    <source>
        <dbReference type="EMBL" id="KKK81415.1"/>
    </source>
</evidence>
<sequence>MQGSTPIIQPSPQKQKTSRGDSPPPSPRPKSKNTHTLSADAESTLEDRVKAWLNLLGPTDVETKKKLAFELDRVVGNMFPGRATLRLLNDTFTRFREEPLTEGGSFLPGATTLPGLTGRPRIREGGVGESTFRRIKGSIVGDRELLVPSSFGTIITERELTEIEKFLVFARRKTGRKF</sequence>
<organism evidence="2">
    <name type="scientific">marine sediment metagenome</name>
    <dbReference type="NCBI Taxonomy" id="412755"/>
    <lineage>
        <taxon>unclassified sequences</taxon>
        <taxon>metagenomes</taxon>
        <taxon>ecological metagenomes</taxon>
    </lineage>
</organism>
<comment type="caution">
    <text evidence="2">The sequence shown here is derived from an EMBL/GenBank/DDBJ whole genome shotgun (WGS) entry which is preliminary data.</text>
</comment>
<feature type="region of interest" description="Disordered" evidence="1">
    <location>
        <begin position="1"/>
        <end position="41"/>
    </location>
</feature>
<dbReference type="AlphaFoldDB" id="A0A0F8Z605"/>
<dbReference type="EMBL" id="LAZR01053136">
    <property type="protein sequence ID" value="KKK81415.1"/>
    <property type="molecule type" value="Genomic_DNA"/>
</dbReference>
<reference evidence="2" key="1">
    <citation type="journal article" date="2015" name="Nature">
        <title>Complex archaea that bridge the gap between prokaryotes and eukaryotes.</title>
        <authorList>
            <person name="Spang A."/>
            <person name="Saw J.H."/>
            <person name="Jorgensen S.L."/>
            <person name="Zaremba-Niedzwiedzka K."/>
            <person name="Martijn J."/>
            <person name="Lind A.E."/>
            <person name="van Eijk R."/>
            <person name="Schleper C."/>
            <person name="Guy L."/>
            <person name="Ettema T.J."/>
        </authorList>
    </citation>
    <scope>NUCLEOTIDE SEQUENCE</scope>
</reference>
<gene>
    <name evidence="2" type="ORF">LCGC14_2813690</name>
</gene>
<accession>A0A0F8Z605</accession>
<feature type="non-terminal residue" evidence="2">
    <location>
        <position position="178"/>
    </location>
</feature>
<feature type="compositionally biased region" description="Polar residues" evidence="1">
    <location>
        <begin position="1"/>
        <end position="15"/>
    </location>
</feature>
<proteinExistence type="predicted"/>
<evidence type="ECO:0000256" key="1">
    <source>
        <dbReference type="SAM" id="MobiDB-lite"/>
    </source>
</evidence>